<reference evidence="11" key="1">
    <citation type="submission" date="2016-10" db="EMBL/GenBank/DDBJ databases">
        <authorList>
            <person name="Varghese N."/>
            <person name="Submissions S."/>
        </authorList>
    </citation>
    <scope>NUCLEOTIDE SEQUENCE [LARGE SCALE GENOMIC DNA]</scope>
    <source>
        <strain evidence="11">DSM 16477</strain>
    </source>
</reference>
<comment type="similarity">
    <text evidence="4">Belongs to the peptidase M29 family.</text>
</comment>
<accession>A0A1G7RU62</accession>
<dbReference type="EMBL" id="FNBP01000005">
    <property type="protein sequence ID" value="SDG14282.1"/>
    <property type="molecule type" value="Genomic_DNA"/>
</dbReference>
<dbReference type="InterPro" id="IPR000787">
    <property type="entry name" value="Peptidase_M29"/>
</dbReference>
<keyword evidence="9" id="KW-0482">Metalloprotease</keyword>
<comment type="cofactor">
    <cofactor evidence="1">
        <name>Co(2+)</name>
        <dbReference type="ChEBI" id="CHEBI:48828"/>
    </cofactor>
</comment>
<dbReference type="OrthoDB" id="9803993at2"/>
<dbReference type="PANTHER" id="PTHR34448">
    <property type="entry name" value="AMINOPEPTIDASE"/>
    <property type="match status" value="1"/>
</dbReference>
<dbReference type="Gene3D" id="3.40.1830.10">
    <property type="entry name" value="Thermophilic metalloprotease (M29)"/>
    <property type="match status" value="1"/>
</dbReference>
<evidence type="ECO:0000256" key="1">
    <source>
        <dbReference type="ARBA" id="ARBA00001941"/>
    </source>
</evidence>
<evidence type="ECO:0000256" key="6">
    <source>
        <dbReference type="ARBA" id="ARBA00022670"/>
    </source>
</evidence>
<dbReference type="STRING" id="218672.SAMN04489759_1052"/>
<gene>
    <name evidence="10" type="ORF">SAMN04489759_1052</name>
</gene>
<keyword evidence="8" id="KW-0378">Hydrolase</keyword>
<organism evidence="10 11">
    <name type="scientific">Sulfitobacter delicatus</name>
    <dbReference type="NCBI Taxonomy" id="218672"/>
    <lineage>
        <taxon>Bacteria</taxon>
        <taxon>Pseudomonadati</taxon>
        <taxon>Pseudomonadota</taxon>
        <taxon>Alphaproteobacteria</taxon>
        <taxon>Rhodobacterales</taxon>
        <taxon>Roseobacteraceae</taxon>
        <taxon>Sulfitobacter</taxon>
    </lineage>
</organism>
<keyword evidence="6" id="KW-0645">Protease</keyword>
<dbReference type="GO" id="GO:0008237">
    <property type="term" value="F:metallopeptidase activity"/>
    <property type="evidence" value="ECO:0007669"/>
    <property type="project" value="UniProtKB-KW"/>
</dbReference>
<keyword evidence="11" id="KW-1185">Reference proteome</keyword>
<comment type="cofactor">
    <cofactor evidence="3">
        <name>Zn(2+)</name>
        <dbReference type="ChEBI" id="CHEBI:29105"/>
    </cofactor>
</comment>
<evidence type="ECO:0000256" key="3">
    <source>
        <dbReference type="ARBA" id="ARBA00001947"/>
    </source>
</evidence>
<dbReference type="Pfam" id="PF02073">
    <property type="entry name" value="Peptidase_M29"/>
    <property type="match status" value="1"/>
</dbReference>
<comment type="cofactor">
    <cofactor evidence="2">
        <name>Mg(2+)</name>
        <dbReference type="ChEBI" id="CHEBI:18420"/>
    </cofactor>
</comment>
<dbReference type="SUPFAM" id="SSF144052">
    <property type="entry name" value="Thermophilic metalloprotease-like"/>
    <property type="match status" value="1"/>
</dbReference>
<dbReference type="Proteomes" id="UP000199399">
    <property type="component" value="Unassembled WGS sequence"/>
</dbReference>
<proteinExistence type="inferred from homology"/>
<evidence type="ECO:0000256" key="8">
    <source>
        <dbReference type="ARBA" id="ARBA00022801"/>
    </source>
</evidence>
<evidence type="ECO:0000313" key="11">
    <source>
        <dbReference type="Proteomes" id="UP000199399"/>
    </source>
</evidence>
<dbReference type="GO" id="GO:0006508">
    <property type="term" value="P:proteolysis"/>
    <property type="evidence" value="ECO:0007669"/>
    <property type="project" value="UniProtKB-KW"/>
</dbReference>
<evidence type="ECO:0000313" key="10">
    <source>
        <dbReference type="EMBL" id="SDG14282.1"/>
    </source>
</evidence>
<dbReference type="PANTHER" id="PTHR34448:SF3">
    <property type="entry name" value="AMINOPEPTIDASE AMPS"/>
    <property type="match status" value="1"/>
</dbReference>
<dbReference type="AlphaFoldDB" id="A0A1G7RU62"/>
<evidence type="ECO:0000256" key="7">
    <source>
        <dbReference type="ARBA" id="ARBA00022723"/>
    </source>
</evidence>
<keyword evidence="7" id="KW-0479">Metal-binding</keyword>
<protein>
    <submittedName>
        <fullName evidence="10">Leucyl aminopeptidase (Aminopeptidase T)</fullName>
    </submittedName>
</protein>
<dbReference type="RefSeq" id="WP_093741950.1">
    <property type="nucleotide sequence ID" value="NZ_FNBP01000005.1"/>
</dbReference>
<evidence type="ECO:0000256" key="4">
    <source>
        <dbReference type="ARBA" id="ARBA00008236"/>
    </source>
</evidence>
<keyword evidence="5 10" id="KW-0031">Aminopeptidase</keyword>
<evidence type="ECO:0000256" key="9">
    <source>
        <dbReference type="ARBA" id="ARBA00023049"/>
    </source>
</evidence>
<evidence type="ECO:0000256" key="5">
    <source>
        <dbReference type="ARBA" id="ARBA00022438"/>
    </source>
</evidence>
<sequence>MDFPVQKIAALALTEGANLSSVSHPLVIEAPVEAKAMADALEQEALRLSPRRILRVDTDPDAILTRLKDGKGAPPPGRQQKEARELLAGVAARVRVVAPRPDLLDGVPVKELLRLHDTVAADVNEAVTALSRRQPVDMSIPYPTEAWATRVYPGLGSKDALDRLSHALARSFLLHLDDPGEAWKRRIWFKDRVIGEIRRLRLTTLALKGRRTELEIALEPSGDWLGKTRYAFYGLGFQTAFPVGGTSAQVARPGSHGHVHINRPLTLAGRRVSGLDLTIRDGLVTVENAAEGGEILEAFLRDSPATRQLAAVSLPVSGHFSAPGNDVFCNPMMDATTACGLTLTDPETAGALRFDLFFDDDLTIEGTDENGSVHELDSLLSSPEALKARTKEMGILGYEDCRVGDLDNKLRDGLTLIENGRIEDGIAALVETESLARECFRQFRISAADWESRYQQMDRLKIAEAARNAIERAQGDTD</sequence>
<dbReference type="InterPro" id="IPR052170">
    <property type="entry name" value="M29_Exopeptidase"/>
</dbReference>
<dbReference type="GO" id="GO:0046872">
    <property type="term" value="F:metal ion binding"/>
    <property type="evidence" value="ECO:0007669"/>
    <property type="project" value="UniProtKB-KW"/>
</dbReference>
<dbReference type="GO" id="GO:0004177">
    <property type="term" value="F:aminopeptidase activity"/>
    <property type="evidence" value="ECO:0007669"/>
    <property type="project" value="UniProtKB-KW"/>
</dbReference>
<dbReference type="InterPro" id="IPR035097">
    <property type="entry name" value="M29_N-terminal"/>
</dbReference>
<name>A0A1G7RU62_9RHOB</name>
<evidence type="ECO:0000256" key="2">
    <source>
        <dbReference type="ARBA" id="ARBA00001946"/>
    </source>
</evidence>